<name>X1EZ05_9ZZZZ</name>
<protein>
    <submittedName>
        <fullName evidence="1">Uncharacterized protein</fullName>
    </submittedName>
</protein>
<comment type="caution">
    <text evidence="1">The sequence shown here is derived from an EMBL/GenBank/DDBJ whole genome shotgun (WGS) entry which is preliminary data.</text>
</comment>
<gene>
    <name evidence="1" type="ORF">S03H2_16151</name>
</gene>
<evidence type="ECO:0000313" key="1">
    <source>
        <dbReference type="EMBL" id="GAH38616.1"/>
    </source>
</evidence>
<reference evidence="1" key="1">
    <citation type="journal article" date="2014" name="Front. Microbiol.">
        <title>High frequency of phylogenetically diverse reductive dehalogenase-homologous genes in deep subseafloor sedimentary metagenomes.</title>
        <authorList>
            <person name="Kawai M."/>
            <person name="Futagami T."/>
            <person name="Toyoda A."/>
            <person name="Takaki Y."/>
            <person name="Nishi S."/>
            <person name="Hori S."/>
            <person name="Arai W."/>
            <person name="Tsubouchi T."/>
            <person name="Morono Y."/>
            <person name="Uchiyama I."/>
            <person name="Ito T."/>
            <person name="Fujiyama A."/>
            <person name="Inagaki F."/>
            <person name="Takami H."/>
        </authorList>
    </citation>
    <scope>NUCLEOTIDE SEQUENCE</scope>
    <source>
        <strain evidence="1">Expedition CK06-06</strain>
    </source>
</reference>
<organism evidence="1">
    <name type="scientific">marine sediment metagenome</name>
    <dbReference type="NCBI Taxonomy" id="412755"/>
    <lineage>
        <taxon>unclassified sequences</taxon>
        <taxon>metagenomes</taxon>
        <taxon>ecological metagenomes</taxon>
    </lineage>
</organism>
<feature type="non-terminal residue" evidence="1">
    <location>
        <position position="232"/>
    </location>
</feature>
<sequence length="232" mass="27256">MTMSLFREDCDYETKIAESSALNWMANHWEYIENMFQDIENQGISKIIITTRSTHKMHEQQLKKVFNNVALIVDRRDSYTHHSGDYFPQNAAYPFLVQPDPIIDDVFYQEESHITALTEETKDDIFYIIFSTTKGEGRFEKYDNVYWIALPRILLDNGVQFEANRIGEIGAITLFGEARSRGFLSMLWMNFRYEDVSSINNIHFANIIRESIVNPFYLSRDMCPHAVFMGYH</sequence>
<dbReference type="AlphaFoldDB" id="X1EZ05"/>
<accession>X1EZ05</accession>
<dbReference type="EMBL" id="BARU01008239">
    <property type="protein sequence ID" value="GAH38616.1"/>
    <property type="molecule type" value="Genomic_DNA"/>
</dbReference>
<proteinExistence type="predicted"/>